<dbReference type="Pfam" id="PF01261">
    <property type="entry name" value="AP_endonuc_2"/>
    <property type="match status" value="1"/>
</dbReference>
<organism evidence="2 3">
    <name type="scientific">Paenibacillus dokdonensis</name>
    <dbReference type="NCBI Taxonomy" id="2567944"/>
    <lineage>
        <taxon>Bacteria</taxon>
        <taxon>Bacillati</taxon>
        <taxon>Bacillota</taxon>
        <taxon>Bacilli</taxon>
        <taxon>Bacillales</taxon>
        <taxon>Paenibacillaceae</taxon>
        <taxon>Paenibacillus</taxon>
    </lineage>
</organism>
<dbReference type="InterPro" id="IPR036237">
    <property type="entry name" value="Xyl_isomerase-like_sf"/>
</dbReference>
<dbReference type="SUPFAM" id="SSF51658">
    <property type="entry name" value="Xylose isomerase-like"/>
    <property type="match status" value="1"/>
</dbReference>
<comment type="caution">
    <text evidence="2">The sequence shown here is derived from an EMBL/GenBank/DDBJ whole genome shotgun (WGS) entry which is preliminary data.</text>
</comment>
<reference evidence="2 3" key="1">
    <citation type="submission" date="2023-03" db="EMBL/GenBank/DDBJ databases">
        <title>Bacillus Genome Sequencing.</title>
        <authorList>
            <person name="Dunlap C."/>
        </authorList>
    </citation>
    <scope>NUCLEOTIDE SEQUENCE [LARGE SCALE GENOMIC DNA]</scope>
    <source>
        <strain evidence="2 3">BD-525</strain>
    </source>
</reference>
<evidence type="ECO:0000313" key="2">
    <source>
        <dbReference type="EMBL" id="MEC0242452.1"/>
    </source>
</evidence>
<dbReference type="InterPro" id="IPR013022">
    <property type="entry name" value="Xyl_isomerase-like_TIM-brl"/>
</dbReference>
<gene>
    <name evidence="2" type="ORF">P4H66_21820</name>
</gene>
<dbReference type="RefSeq" id="WP_326090229.1">
    <property type="nucleotide sequence ID" value="NZ_JARLKZ010000016.1"/>
</dbReference>
<sequence length="278" mass="30902">MITPGIFSKTFGRPSLEQTLDAVKSYGLDIVQFNLVCAGLTSMPEHIDLEAACRIRLACRERGISIAAVSGTFNMIHPDVRVRQEGLKRLGYLAAMSHEMGTSTVTLCSGTRNSKDMWKAHPDNDSDEAWRDLIRSMKEALIIAEDYDIVLAFEPEKSNVIDCAAKGKRLIDTLETPRLKVVMDGANLFGSGESDRMKEVLEEAFDLLGEHIVIAHAKDFAEGEEVEFLAAGTGSLNYDMYLSLLRKHSFDGPLILHGLHETQVARSLQFIRKKIQCD</sequence>
<keyword evidence="3" id="KW-1185">Reference proteome</keyword>
<evidence type="ECO:0000313" key="3">
    <source>
        <dbReference type="Proteomes" id="UP001344632"/>
    </source>
</evidence>
<protein>
    <submittedName>
        <fullName evidence="2">Sugar phosphate isomerase/epimerase</fullName>
    </submittedName>
</protein>
<name>A0ABU6GWA5_9BACL</name>
<feature type="domain" description="Xylose isomerase-like TIM barrel" evidence="1">
    <location>
        <begin position="20"/>
        <end position="273"/>
    </location>
</feature>
<dbReference type="Proteomes" id="UP001344632">
    <property type="component" value="Unassembled WGS sequence"/>
</dbReference>
<dbReference type="PANTHER" id="PTHR12110">
    <property type="entry name" value="HYDROXYPYRUVATE ISOMERASE"/>
    <property type="match status" value="1"/>
</dbReference>
<dbReference type="EMBL" id="JARLKZ010000016">
    <property type="protein sequence ID" value="MEC0242452.1"/>
    <property type="molecule type" value="Genomic_DNA"/>
</dbReference>
<dbReference type="PANTHER" id="PTHR12110:SF21">
    <property type="entry name" value="XYLOSE ISOMERASE-LIKE TIM BARREL DOMAIN-CONTAINING PROTEIN"/>
    <property type="match status" value="1"/>
</dbReference>
<accession>A0ABU6GWA5</accession>
<keyword evidence="2" id="KW-0413">Isomerase</keyword>
<evidence type="ECO:0000259" key="1">
    <source>
        <dbReference type="Pfam" id="PF01261"/>
    </source>
</evidence>
<dbReference type="InterPro" id="IPR050312">
    <property type="entry name" value="IolE/XylAMocC-like"/>
</dbReference>
<dbReference type="GO" id="GO:0016853">
    <property type="term" value="F:isomerase activity"/>
    <property type="evidence" value="ECO:0007669"/>
    <property type="project" value="UniProtKB-KW"/>
</dbReference>
<proteinExistence type="predicted"/>
<dbReference type="Gene3D" id="3.20.20.150">
    <property type="entry name" value="Divalent-metal-dependent TIM barrel enzymes"/>
    <property type="match status" value="1"/>
</dbReference>